<feature type="transmembrane region" description="Helical" evidence="5">
    <location>
        <begin position="43"/>
        <end position="62"/>
    </location>
</feature>
<dbReference type="RefSeq" id="WP_246384425.1">
    <property type="nucleotide sequence ID" value="NZ_BAAACU010000013.1"/>
</dbReference>
<dbReference type="InterPro" id="IPR019109">
    <property type="entry name" value="MamF_MmsF"/>
</dbReference>
<keyword evidence="3 5" id="KW-1133">Transmembrane helix</keyword>
<dbReference type="EMBL" id="JACHON010000015">
    <property type="protein sequence ID" value="MBB6513696.1"/>
    <property type="molecule type" value="Genomic_DNA"/>
</dbReference>
<sequence length="140" mass="15666">MNQNETSESSESIDNEEKSLIEVEQAQSNSEKKNTSSGLGENIAGLLCYIVGPITGIIFFILEKENRFIRFHALQSIITFVALSIFNYMLSAVPFVGWVFSSLLSLLTVALWVVLMIKAYQNETFKLPIIGDIAEQQVNK</sequence>
<comment type="caution">
    <text evidence="6">The sequence shown here is derived from an EMBL/GenBank/DDBJ whole genome shotgun (WGS) entry which is preliminary data.</text>
</comment>
<evidence type="ECO:0000256" key="4">
    <source>
        <dbReference type="ARBA" id="ARBA00023136"/>
    </source>
</evidence>
<keyword evidence="7" id="KW-1185">Reference proteome</keyword>
<keyword evidence="4 5" id="KW-0472">Membrane</keyword>
<dbReference type="PANTHER" id="PTHR36460:SF1">
    <property type="entry name" value="UPF0132 DOMAIN PROTEIN (AFU_ORTHOLOGUE AFUA_3G10255)"/>
    <property type="match status" value="1"/>
</dbReference>
<evidence type="ECO:0000313" key="6">
    <source>
        <dbReference type="EMBL" id="MBB6513696.1"/>
    </source>
</evidence>
<gene>
    <name evidence="6" type="ORF">GGQ92_002510</name>
</gene>
<dbReference type="Pfam" id="PF09685">
    <property type="entry name" value="MamF_MmsF"/>
    <property type="match status" value="1"/>
</dbReference>
<evidence type="ECO:0000256" key="5">
    <source>
        <dbReference type="SAM" id="Phobius"/>
    </source>
</evidence>
<feature type="transmembrane region" description="Helical" evidence="5">
    <location>
        <begin position="95"/>
        <end position="117"/>
    </location>
</feature>
<evidence type="ECO:0000313" key="7">
    <source>
        <dbReference type="Proteomes" id="UP000572212"/>
    </source>
</evidence>
<protein>
    <submittedName>
        <fullName evidence="6">Putative membrane protein</fullName>
    </submittedName>
</protein>
<keyword evidence="2 5" id="KW-0812">Transmembrane</keyword>
<name>A0A841RQP7_9BACI</name>
<reference evidence="6 7" key="1">
    <citation type="submission" date="2020-08" db="EMBL/GenBank/DDBJ databases">
        <title>Genomic Encyclopedia of Type Strains, Phase IV (KMG-IV): sequencing the most valuable type-strain genomes for metagenomic binning, comparative biology and taxonomic classification.</title>
        <authorList>
            <person name="Goeker M."/>
        </authorList>
    </citation>
    <scope>NUCLEOTIDE SEQUENCE [LARGE SCALE GENOMIC DNA]</scope>
    <source>
        <strain evidence="6 7">DSM 11805</strain>
    </source>
</reference>
<dbReference type="AlphaFoldDB" id="A0A841RQP7"/>
<dbReference type="PANTHER" id="PTHR36460">
    <property type="entry name" value="UPF0132 DOMAIN PROTEIN (AFU_ORTHOLOGUE AFUA_3G10255)"/>
    <property type="match status" value="1"/>
</dbReference>
<evidence type="ECO:0000256" key="3">
    <source>
        <dbReference type="ARBA" id="ARBA00022989"/>
    </source>
</evidence>
<organism evidence="6 7">
    <name type="scientific">Gracilibacillus halotolerans</name>
    <dbReference type="NCBI Taxonomy" id="74386"/>
    <lineage>
        <taxon>Bacteria</taxon>
        <taxon>Bacillati</taxon>
        <taxon>Bacillota</taxon>
        <taxon>Bacilli</taxon>
        <taxon>Bacillales</taxon>
        <taxon>Bacillaceae</taxon>
        <taxon>Gracilibacillus</taxon>
    </lineage>
</organism>
<comment type="subcellular location">
    <subcellularLocation>
        <location evidence="1">Membrane</location>
        <topology evidence="1">Multi-pass membrane protein</topology>
    </subcellularLocation>
</comment>
<evidence type="ECO:0000256" key="2">
    <source>
        <dbReference type="ARBA" id="ARBA00022692"/>
    </source>
</evidence>
<proteinExistence type="predicted"/>
<feature type="transmembrane region" description="Helical" evidence="5">
    <location>
        <begin position="69"/>
        <end position="89"/>
    </location>
</feature>
<dbReference type="GO" id="GO:0016020">
    <property type="term" value="C:membrane"/>
    <property type="evidence" value="ECO:0007669"/>
    <property type="project" value="UniProtKB-SubCell"/>
</dbReference>
<evidence type="ECO:0000256" key="1">
    <source>
        <dbReference type="ARBA" id="ARBA00004141"/>
    </source>
</evidence>
<dbReference type="Proteomes" id="UP000572212">
    <property type="component" value="Unassembled WGS sequence"/>
</dbReference>
<accession>A0A841RQP7</accession>